<proteinExistence type="predicted"/>
<dbReference type="EMBL" id="MZ130477">
    <property type="protein sequence ID" value="QWM89330.1"/>
    <property type="molecule type" value="Genomic_DNA"/>
</dbReference>
<protein>
    <submittedName>
        <fullName evidence="1">Uncharacterized protein</fullName>
    </submittedName>
</protein>
<sequence length="54" mass="6519">MKNYEKINVKLDEQNMVEEFNQVELDIMLSCDEYNDMMTYASINAYENLILFEE</sequence>
<evidence type="ECO:0000313" key="1">
    <source>
        <dbReference type="EMBL" id="QWM89330.1"/>
    </source>
</evidence>
<organism evidence="1 2">
    <name type="scientific">uncultured phage cr149_1</name>
    <dbReference type="NCBI Taxonomy" id="2986412"/>
    <lineage>
        <taxon>Viruses</taxon>
        <taxon>Duplodnaviria</taxon>
        <taxon>Heunggongvirae</taxon>
        <taxon>Uroviricota</taxon>
        <taxon>Caudoviricetes</taxon>
        <taxon>Crassvirales</taxon>
        <taxon>Suoliviridae</taxon>
        <taxon>Boorivirinae</taxon>
        <taxon>Culoivirus</taxon>
        <taxon>Culoivirus faecalis</taxon>
    </lineage>
</organism>
<accession>A0AAE7S0B9</accession>
<dbReference type="GeneID" id="75692327"/>
<reference evidence="1 2" key="1">
    <citation type="submission" date="2021-04" db="EMBL/GenBank/DDBJ databases">
        <authorList>
            <person name="Shkoporov A.N."/>
            <person name="Stockdale S.R."/>
            <person name="Guerin E."/>
            <person name="Ross R.P."/>
            <person name="Hill C."/>
        </authorList>
    </citation>
    <scope>NUCLEOTIDE SEQUENCE [LARGE SCALE GENOMIC DNA]</scope>
    <source>
        <strain evidence="2">cr149_1</strain>
    </source>
</reference>
<dbReference type="KEGG" id="vg:75692327"/>
<dbReference type="Proteomes" id="UP000827386">
    <property type="component" value="Segment"/>
</dbReference>
<name>A0AAE7S0B9_9CAUD</name>
<evidence type="ECO:0000313" key="2">
    <source>
        <dbReference type="Proteomes" id="UP000827386"/>
    </source>
</evidence>
<keyword evidence="2" id="KW-1185">Reference proteome</keyword>
<dbReference type="RefSeq" id="YP_010358902.1">
    <property type="nucleotide sequence ID" value="NC_062767.1"/>
</dbReference>
<gene>
    <name evidence="1" type="primary">gp_15611</name>
</gene>